<evidence type="ECO:0000259" key="4">
    <source>
        <dbReference type="Pfam" id="PF12704"/>
    </source>
</evidence>
<evidence type="ECO:0000313" key="5">
    <source>
        <dbReference type="EMBL" id="MFD0629442.1"/>
    </source>
</evidence>
<keyword evidence="3" id="KW-0812">Transmembrane</keyword>
<reference evidence="6" key="1">
    <citation type="journal article" date="2019" name="Int. J. Syst. Evol. Microbiol.">
        <title>The Global Catalogue of Microorganisms (GCM) 10K type strain sequencing project: providing services to taxonomists for standard genome sequencing and annotation.</title>
        <authorList>
            <consortium name="The Broad Institute Genomics Platform"/>
            <consortium name="The Broad Institute Genome Sequencing Center for Infectious Disease"/>
            <person name="Wu L."/>
            <person name="Ma J."/>
        </authorList>
    </citation>
    <scope>NUCLEOTIDE SEQUENCE [LARGE SCALE GENOMIC DNA]</scope>
    <source>
        <strain evidence="6">JCM 12607</strain>
    </source>
</reference>
<sequence>MASRCRETNLLLAMSGSFLTLAGTIVLAPLLSRPLVFLAGRVTTRFFGVSGKLAQENALRNPRRTAATASALMIGLTLITGLTVAGHSVDRAMSRAAVQGLTADYRVANSAYLGLDPKLADRIADVPGVAGATPLASAGLTVDGEFALVSGLDPKQLDKVADIDFTSGSAAALGPGRIAVSETYAGRAGLRTGDTVKGRFDLDSGKPARLKQLTVIGVYAENRVVAGVVGDLGDVLPYAMDGGYDSVLVKAEPGRAAGLDREIRSALGDSPLLKVQSREQITGLGPARLHDDGALAAPGPVPRPGRTHRHPRLDLAGRAGGPPEHAAGDQRAVNHARSPVRTVQDLCHGLTERHHLGDNTGGSRLLHQTARPRSRGPFQRLGESVTGSLPRSARRLDQRHGRLLHRPRRARSRKPRLGPDRRHVEGGLLLRVSHHRPGNRPDKNLAKP</sequence>
<feature type="region of interest" description="Disordered" evidence="2">
    <location>
        <begin position="284"/>
        <end position="337"/>
    </location>
</feature>
<evidence type="ECO:0000256" key="1">
    <source>
        <dbReference type="ARBA" id="ARBA00038076"/>
    </source>
</evidence>
<accession>A0ABW2X9J0</accession>
<feature type="domain" description="MacB-like periplasmic core" evidence="4">
    <location>
        <begin position="65"/>
        <end position="256"/>
    </location>
</feature>
<dbReference type="InterPro" id="IPR025857">
    <property type="entry name" value="MacB_PCD"/>
</dbReference>
<keyword evidence="3" id="KW-1133">Transmembrane helix</keyword>
<proteinExistence type="inferred from homology"/>
<dbReference type="Pfam" id="PF12704">
    <property type="entry name" value="MacB_PCD"/>
    <property type="match status" value="1"/>
</dbReference>
<feature type="transmembrane region" description="Helical" evidence="3">
    <location>
        <begin position="12"/>
        <end position="31"/>
    </location>
</feature>
<evidence type="ECO:0000313" key="6">
    <source>
        <dbReference type="Proteomes" id="UP001596915"/>
    </source>
</evidence>
<evidence type="ECO:0000256" key="2">
    <source>
        <dbReference type="SAM" id="MobiDB-lite"/>
    </source>
</evidence>
<protein>
    <submittedName>
        <fullName evidence="5">ABC transporter permease</fullName>
    </submittedName>
</protein>
<organism evidence="5 6">
    <name type="scientific">Streptomyces sanglieri</name>
    <dbReference type="NCBI Taxonomy" id="193460"/>
    <lineage>
        <taxon>Bacteria</taxon>
        <taxon>Bacillati</taxon>
        <taxon>Actinomycetota</taxon>
        <taxon>Actinomycetes</taxon>
        <taxon>Kitasatosporales</taxon>
        <taxon>Streptomycetaceae</taxon>
        <taxon>Streptomyces</taxon>
    </lineage>
</organism>
<name>A0ABW2X9J0_9ACTN</name>
<feature type="compositionally biased region" description="Basic residues" evidence="2">
    <location>
        <begin position="401"/>
        <end position="416"/>
    </location>
</feature>
<dbReference type="Proteomes" id="UP001596915">
    <property type="component" value="Unassembled WGS sequence"/>
</dbReference>
<comment type="caution">
    <text evidence="5">The sequence shown here is derived from an EMBL/GenBank/DDBJ whole genome shotgun (WGS) entry which is preliminary data.</text>
</comment>
<comment type="similarity">
    <text evidence="1">Belongs to the ABC-4 integral membrane protein family.</text>
</comment>
<feature type="region of interest" description="Disordered" evidence="2">
    <location>
        <begin position="352"/>
        <end position="448"/>
    </location>
</feature>
<evidence type="ECO:0000256" key="3">
    <source>
        <dbReference type="SAM" id="Phobius"/>
    </source>
</evidence>
<keyword evidence="3" id="KW-0472">Membrane</keyword>
<gene>
    <name evidence="5" type="ORF">ACFQ2K_49380</name>
</gene>
<keyword evidence="6" id="KW-1185">Reference proteome</keyword>
<dbReference type="EMBL" id="JBHTGL010000008">
    <property type="protein sequence ID" value="MFD0629442.1"/>
    <property type="molecule type" value="Genomic_DNA"/>
</dbReference>
<feature type="compositionally biased region" description="Basic and acidic residues" evidence="2">
    <location>
        <begin position="439"/>
        <end position="448"/>
    </location>
</feature>